<evidence type="ECO:0000313" key="2">
    <source>
        <dbReference type="EMBL" id="ORY06536.1"/>
    </source>
</evidence>
<reference evidence="2 3" key="1">
    <citation type="submission" date="2016-07" db="EMBL/GenBank/DDBJ databases">
        <title>Pervasive Adenine N6-methylation of Active Genes in Fungi.</title>
        <authorList>
            <consortium name="DOE Joint Genome Institute"/>
            <person name="Mondo S.J."/>
            <person name="Dannebaum R.O."/>
            <person name="Kuo R.C."/>
            <person name="Labutti K."/>
            <person name="Haridas S."/>
            <person name="Kuo A."/>
            <person name="Salamov A."/>
            <person name="Ahrendt S.R."/>
            <person name="Lipzen A."/>
            <person name="Sullivan W."/>
            <person name="Andreopoulos W.B."/>
            <person name="Clum A."/>
            <person name="Lindquist E."/>
            <person name="Daum C."/>
            <person name="Ramamoorthy G.K."/>
            <person name="Gryganskyi A."/>
            <person name="Culley D."/>
            <person name="Magnuson J.K."/>
            <person name="James T.Y."/>
            <person name="O'Malley M.A."/>
            <person name="Stajich J.E."/>
            <person name="Spatafora J.W."/>
            <person name="Visel A."/>
            <person name="Grigoriev I.V."/>
        </authorList>
    </citation>
    <scope>NUCLEOTIDE SEQUENCE [LARGE SCALE GENOMIC DNA]</scope>
    <source>
        <strain evidence="2 3">CBS 115471</strain>
    </source>
</reference>
<gene>
    <name evidence="2" type="ORF">BCR34DRAFT_34254</name>
</gene>
<accession>A0A1Y1Z8K5</accession>
<evidence type="ECO:0000313" key="3">
    <source>
        <dbReference type="Proteomes" id="UP000193144"/>
    </source>
</evidence>
<keyword evidence="3" id="KW-1185">Reference proteome</keyword>
<proteinExistence type="predicted"/>
<evidence type="ECO:0000256" key="1">
    <source>
        <dbReference type="SAM" id="MobiDB-lite"/>
    </source>
</evidence>
<feature type="region of interest" description="Disordered" evidence="1">
    <location>
        <begin position="63"/>
        <end position="82"/>
    </location>
</feature>
<dbReference type="EMBL" id="MCFA01000116">
    <property type="protein sequence ID" value="ORY06536.1"/>
    <property type="molecule type" value="Genomic_DNA"/>
</dbReference>
<organism evidence="2 3">
    <name type="scientific">Clohesyomyces aquaticus</name>
    <dbReference type="NCBI Taxonomy" id="1231657"/>
    <lineage>
        <taxon>Eukaryota</taxon>
        <taxon>Fungi</taxon>
        <taxon>Dikarya</taxon>
        <taxon>Ascomycota</taxon>
        <taxon>Pezizomycotina</taxon>
        <taxon>Dothideomycetes</taxon>
        <taxon>Pleosporomycetidae</taxon>
        <taxon>Pleosporales</taxon>
        <taxon>Lindgomycetaceae</taxon>
        <taxon>Clohesyomyces</taxon>
    </lineage>
</organism>
<dbReference type="Proteomes" id="UP000193144">
    <property type="component" value="Unassembled WGS sequence"/>
</dbReference>
<sequence length="121" mass="13039">MHRSLPATGIIPCTIGFVPKTTNPTVPCWSPFPLPWGQGVVILPGRLHPGPPTLPPLICLPFSPPQKKRKTESPPWSPSVAEIPGLFSSPTVPDLIISEPITPTCERVESLTTLQTMILCS</sequence>
<comment type="caution">
    <text evidence="2">The sequence shown here is derived from an EMBL/GenBank/DDBJ whole genome shotgun (WGS) entry which is preliminary data.</text>
</comment>
<protein>
    <submittedName>
        <fullName evidence="2">Uncharacterized protein</fullName>
    </submittedName>
</protein>
<dbReference type="AlphaFoldDB" id="A0A1Y1Z8K5"/>
<name>A0A1Y1Z8K5_9PLEO</name>